<evidence type="ECO:0000313" key="4">
    <source>
        <dbReference type="Proteomes" id="UP000001522"/>
    </source>
</evidence>
<dbReference type="Pfam" id="PF01106">
    <property type="entry name" value="NifU"/>
    <property type="match status" value="1"/>
</dbReference>
<feature type="domain" description="NIF system FeS cluster assembly NifU C-terminal" evidence="2">
    <location>
        <begin position="13"/>
        <end position="78"/>
    </location>
</feature>
<dbReference type="PANTHER" id="PTHR11178:SF1">
    <property type="entry name" value="NFU1 IRON-SULFUR CLUSTER SCAFFOLD HOMOLOG, MITOCHONDRIAL"/>
    <property type="match status" value="1"/>
</dbReference>
<dbReference type="HOGENOM" id="CLU_060555_4_1_7"/>
<organism evidence="3 4">
    <name type="scientific">Helicobacter mustelae (strain ATCC 43772 / CCUG 25715 / CIP 103759 / LMG 18044 / NCTC 12198 / R85-136P)</name>
    <name type="common">Campylobacter mustelae</name>
    <dbReference type="NCBI Taxonomy" id="679897"/>
    <lineage>
        <taxon>Bacteria</taxon>
        <taxon>Pseudomonadati</taxon>
        <taxon>Campylobacterota</taxon>
        <taxon>Epsilonproteobacteria</taxon>
        <taxon>Campylobacterales</taxon>
        <taxon>Helicobacteraceae</taxon>
        <taxon>Helicobacter</taxon>
    </lineage>
</organism>
<protein>
    <submittedName>
        <fullName evidence="3">NifU protein homolog</fullName>
    </submittedName>
</protein>
<proteinExistence type="inferred from homology"/>
<evidence type="ECO:0000259" key="2">
    <source>
        <dbReference type="Pfam" id="PF01106"/>
    </source>
</evidence>
<dbReference type="RefSeq" id="WP_013022979.1">
    <property type="nucleotide sequence ID" value="NC_013949.1"/>
</dbReference>
<dbReference type="GO" id="GO:0051536">
    <property type="term" value="F:iron-sulfur cluster binding"/>
    <property type="evidence" value="ECO:0007669"/>
    <property type="project" value="InterPro"/>
</dbReference>
<dbReference type="PANTHER" id="PTHR11178">
    <property type="entry name" value="IRON-SULFUR CLUSTER SCAFFOLD PROTEIN NFU-RELATED"/>
    <property type="match status" value="1"/>
</dbReference>
<dbReference type="STRING" id="679897.HMU06380"/>
<dbReference type="Proteomes" id="UP000001522">
    <property type="component" value="Chromosome"/>
</dbReference>
<name>D3UHC4_HELM1</name>
<evidence type="ECO:0000256" key="1">
    <source>
        <dbReference type="ARBA" id="ARBA00006420"/>
    </source>
</evidence>
<dbReference type="EMBL" id="FN555004">
    <property type="protein sequence ID" value="CBG39896.1"/>
    <property type="molecule type" value="Genomic_DNA"/>
</dbReference>
<gene>
    <name evidence="3" type="ordered locus">HMU06380</name>
</gene>
<dbReference type="GO" id="GO:0016226">
    <property type="term" value="P:iron-sulfur cluster assembly"/>
    <property type="evidence" value="ECO:0007669"/>
    <property type="project" value="InterPro"/>
</dbReference>
<dbReference type="InterPro" id="IPR034904">
    <property type="entry name" value="FSCA_dom_sf"/>
</dbReference>
<dbReference type="Gene3D" id="3.30.300.130">
    <property type="entry name" value="Fe-S cluster assembly (FSCA)"/>
    <property type="match status" value="1"/>
</dbReference>
<dbReference type="InterPro" id="IPR001075">
    <property type="entry name" value="NIF_FeS_clus_asmbl_NifU_C"/>
</dbReference>
<dbReference type="AlphaFoldDB" id="D3UHC4"/>
<dbReference type="eggNOG" id="COG0694">
    <property type="taxonomic scope" value="Bacteria"/>
</dbReference>
<dbReference type="KEGG" id="hms:HMU06380"/>
<sequence length="92" mass="10344">MFPFGDEELQKPVEMSIEKTRPHLLADGGDIAILGIRGPCVYVRLKGACVGCAHSHITLKNAIERQLKIDIHPDMKVVHVPDGRDWKEFIQN</sequence>
<dbReference type="GO" id="GO:0005506">
    <property type="term" value="F:iron ion binding"/>
    <property type="evidence" value="ECO:0007669"/>
    <property type="project" value="InterPro"/>
</dbReference>
<dbReference type="SUPFAM" id="SSF117916">
    <property type="entry name" value="Fe-S cluster assembly (FSCA) domain-like"/>
    <property type="match status" value="1"/>
</dbReference>
<comment type="similarity">
    <text evidence="1">Belongs to the NifU family.</text>
</comment>
<accession>D3UHC4</accession>
<evidence type="ECO:0000313" key="3">
    <source>
        <dbReference type="EMBL" id="CBG39896.1"/>
    </source>
</evidence>
<keyword evidence="4" id="KW-1185">Reference proteome</keyword>
<reference evidence="3 4" key="1">
    <citation type="journal article" date="2010" name="BMC Genomics">
        <title>Comparative genomics and proteomics of Helicobacter mustelae, an ulcerogenic and carcinogenic gastric pathogen.</title>
        <authorList>
            <person name="O'Toole P.W."/>
            <person name="Snelling W.J."/>
            <person name="Canchaya C."/>
            <person name="Forde B.M."/>
            <person name="Hardie K.R."/>
            <person name="Josenhans C."/>
            <person name="Graham R.L.J."/>
            <person name="McMullan G."/>
            <person name="Parkhill J."/>
            <person name="Belda E."/>
            <person name="Bentley S.D."/>
        </authorList>
    </citation>
    <scope>NUCLEOTIDE SEQUENCE [LARGE SCALE GENOMIC DNA]</scope>
    <source>
        <strain evidence="4">ATCC 43772 / LMG 18044 / NCTC 12198 / 12198</strain>
    </source>
</reference>